<dbReference type="PANTHER" id="PTHR43280:SF2">
    <property type="entry name" value="HTH-TYPE TRANSCRIPTIONAL REGULATOR EXSA"/>
    <property type="match status" value="1"/>
</dbReference>
<reference evidence="9" key="1">
    <citation type="journal article" date="2019" name="Int. J. Syst. Evol. Microbiol.">
        <title>The Global Catalogue of Microorganisms (GCM) 10K type strain sequencing project: providing services to taxonomists for standard genome sequencing and annotation.</title>
        <authorList>
            <consortium name="The Broad Institute Genomics Platform"/>
            <consortium name="The Broad Institute Genome Sequencing Center for Infectious Disease"/>
            <person name="Wu L."/>
            <person name="Ma J."/>
        </authorList>
    </citation>
    <scope>NUCLEOTIDE SEQUENCE [LARGE SCALE GENOMIC DNA]</scope>
    <source>
        <strain evidence="9">IBRC-M 10987</strain>
    </source>
</reference>
<keyword evidence="2" id="KW-0238">DNA-binding</keyword>
<keyword evidence="3" id="KW-0804">Transcription</keyword>
<dbReference type="Pfam" id="PF00072">
    <property type="entry name" value="Response_reg"/>
    <property type="match status" value="1"/>
</dbReference>
<feature type="region of interest" description="Disordered" evidence="5">
    <location>
        <begin position="294"/>
        <end position="315"/>
    </location>
</feature>
<evidence type="ECO:0000256" key="5">
    <source>
        <dbReference type="SAM" id="MobiDB-lite"/>
    </source>
</evidence>
<dbReference type="PROSITE" id="PS01124">
    <property type="entry name" value="HTH_ARAC_FAMILY_2"/>
    <property type="match status" value="1"/>
</dbReference>
<dbReference type="PROSITE" id="PS50110">
    <property type="entry name" value="RESPONSE_REGULATORY"/>
    <property type="match status" value="1"/>
</dbReference>
<evidence type="ECO:0000256" key="2">
    <source>
        <dbReference type="ARBA" id="ARBA00023125"/>
    </source>
</evidence>
<keyword evidence="9" id="KW-1185">Reference proteome</keyword>
<organism evidence="8 9">
    <name type="scientific">Paenibacillus xanthanilyticus</name>
    <dbReference type="NCBI Taxonomy" id="1783531"/>
    <lineage>
        <taxon>Bacteria</taxon>
        <taxon>Bacillati</taxon>
        <taxon>Bacillota</taxon>
        <taxon>Bacilli</taxon>
        <taxon>Bacillales</taxon>
        <taxon>Paenibacillaceae</taxon>
        <taxon>Paenibacillus</taxon>
    </lineage>
</organism>
<dbReference type="SUPFAM" id="SSF46689">
    <property type="entry name" value="Homeodomain-like"/>
    <property type="match status" value="2"/>
</dbReference>
<dbReference type="SMART" id="SM00342">
    <property type="entry name" value="HTH_ARAC"/>
    <property type="match status" value="1"/>
</dbReference>
<dbReference type="PROSITE" id="PS00041">
    <property type="entry name" value="HTH_ARAC_FAMILY_1"/>
    <property type="match status" value="1"/>
</dbReference>
<dbReference type="InterPro" id="IPR009057">
    <property type="entry name" value="Homeodomain-like_sf"/>
</dbReference>
<accession>A0ABV8K6L0</accession>
<dbReference type="InterPro" id="IPR018060">
    <property type="entry name" value="HTH_AraC"/>
</dbReference>
<dbReference type="CDD" id="cd17536">
    <property type="entry name" value="REC_YesN-like"/>
    <property type="match status" value="1"/>
</dbReference>
<protein>
    <submittedName>
        <fullName evidence="8">Response regulator</fullName>
    </submittedName>
</protein>
<evidence type="ECO:0000256" key="4">
    <source>
        <dbReference type="PROSITE-ProRule" id="PRU00169"/>
    </source>
</evidence>
<dbReference type="InterPro" id="IPR001789">
    <property type="entry name" value="Sig_transdc_resp-reg_receiver"/>
</dbReference>
<dbReference type="SMART" id="SM00448">
    <property type="entry name" value="REC"/>
    <property type="match status" value="1"/>
</dbReference>
<gene>
    <name evidence="8" type="ORF">ACFOZ8_18600</name>
</gene>
<dbReference type="EMBL" id="JBHSAM010000028">
    <property type="protein sequence ID" value="MFC4101660.1"/>
    <property type="molecule type" value="Genomic_DNA"/>
</dbReference>
<feature type="modified residue" description="4-aspartylphosphate" evidence="4">
    <location>
        <position position="55"/>
    </location>
</feature>
<feature type="compositionally biased region" description="Basic and acidic residues" evidence="5">
    <location>
        <begin position="300"/>
        <end position="309"/>
    </location>
</feature>
<feature type="domain" description="HTH araC/xylS-type" evidence="6">
    <location>
        <begin position="423"/>
        <end position="521"/>
    </location>
</feature>
<dbReference type="Gene3D" id="3.40.50.2300">
    <property type="match status" value="1"/>
</dbReference>
<dbReference type="PANTHER" id="PTHR43280">
    <property type="entry name" value="ARAC-FAMILY TRANSCRIPTIONAL REGULATOR"/>
    <property type="match status" value="1"/>
</dbReference>
<dbReference type="InterPro" id="IPR041522">
    <property type="entry name" value="CdaR_GGDEF"/>
</dbReference>
<evidence type="ECO:0000259" key="6">
    <source>
        <dbReference type="PROSITE" id="PS01124"/>
    </source>
</evidence>
<feature type="domain" description="Response regulatory" evidence="7">
    <location>
        <begin position="3"/>
        <end position="120"/>
    </location>
</feature>
<dbReference type="InterPro" id="IPR018062">
    <property type="entry name" value="HTH_AraC-typ_CS"/>
</dbReference>
<dbReference type="InterPro" id="IPR020449">
    <property type="entry name" value="Tscrpt_reg_AraC-type_HTH"/>
</dbReference>
<dbReference type="PRINTS" id="PR00032">
    <property type="entry name" value="HTHARAC"/>
</dbReference>
<evidence type="ECO:0000256" key="3">
    <source>
        <dbReference type="ARBA" id="ARBA00023163"/>
    </source>
</evidence>
<dbReference type="RefSeq" id="WP_377720266.1">
    <property type="nucleotide sequence ID" value="NZ_JBHSAM010000028.1"/>
</dbReference>
<dbReference type="Pfam" id="PF17853">
    <property type="entry name" value="GGDEF_2"/>
    <property type="match status" value="1"/>
</dbReference>
<evidence type="ECO:0000256" key="1">
    <source>
        <dbReference type="ARBA" id="ARBA00023015"/>
    </source>
</evidence>
<dbReference type="Gene3D" id="1.10.10.60">
    <property type="entry name" value="Homeodomain-like"/>
    <property type="match status" value="2"/>
</dbReference>
<comment type="caution">
    <text evidence="8">The sequence shown here is derived from an EMBL/GenBank/DDBJ whole genome shotgun (WGS) entry which is preliminary data.</text>
</comment>
<dbReference type="InterPro" id="IPR011006">
    <property type="entry name" value="CheY-like_superfamily"/>
</dbReference>
<keyword evidence="1" id="KW-0805">Transcription regulation</keyword>
<dbReference type="SUPFAM" id="SSF52172">
    <property type="entry name" value="CheY-like"/>
    <property type="match status" value="1"/>
</dbReference>
<evidence type="ECO:0000313" key="8">
    <source>
        <dbReference type="EMBL" id="MFC4101660.1"/>
    </source>
</evidence>
<sequence>MYKLLIADDEALEREGLEMMTRRMMPDRFLYFHAENGRKAIQLAEEHRPDFIFMDIKMPGIHGLEAIREIRKRHPQTRIILVTAHDYFAYAKEAVSLGVKEYLLKPAKREELLDVLNRLIAEKEEETHKRVEELEIREKLTQLLPLVENEITLMLMMDSVHDTDASALAEMTAVHWDKGYVMVLYFPYREVSWEAVQQVRKELHESFKAYAKAQLPCMVSPMVSNRIGVMVPAGSQGAGFAQRVESVQWGERFLHFIETRFGWRPVIGIGPVGDGFDGLRCSYQAAVAAAADPRAPGRIRHSEDMRQSGDGDDANCQDEERRLLDALARQQKEEARARFAHLLDLLLGSASAEPEPVRAKNGVCAILVTVSRQLGVPLPKHFLSTLAEAEEEGVLRQMAFDQLELILAAQSTEREHRQSHVVERAKHYVKQRYKSDISMEQTAESVNLSPYYFSKVFKQLTGENFIDYLTRYRIDEAKRLLGDEALSFKEICYEVGYRDPNYFSRIFKKTTGVTPTEYRQQLS</sequence>
<dbReference type="Proteomes" id="UP001595715">
    <property type="component" value="Unassembled WGS sequence"/>
</dbReference>
<evidence type="ECO:0000313" key="9">
    <source>
        <dbReference type="Proteomes" id="UP001595715"/>
    </source>
</evidence>
<name>A0ABV8K6L0_9BACL</name>
<dbReference type="Pfam" id="PF12833">
    <property type="entry name" value="HTH_18"/>
    <property type="match status" value="1"/>
</dbReference>
<keyword evidence="4" id="KW-0597">Phosphoprotein</keyword>
<proteinExistence type="predicted"/>
<evidence type="ECO:0000259" key="7">
    <source>
        <dbReference type="PROSITE" id="PS50110"/>
    </source>
</evidence>